<accession>A0A1E5VLX2</accession>
<reference evidence="2 3" key="1">
    <citation type="submission" date="2016-09" db="EMBL/GenBank/DDBJ databases">
        <title>The draft genome of Dichanthelium oligosanthes: A C3 panicoid grass species.</title>
        <authorList>
            <person name="Studer A.J."/>
            <person name="Schnable J.C."/>
            <person name="Brutnell T.P."/>
        </authorList>
    </citation>
    <scope>NUCLEOTIDE SEQUENCE [LARGE SCALE GENOMIC DNA]</scope>
    <source>
        <strain evidence="3">cv. Kellogg 1175</strain>
        <tissue evidence="2">Leaf</tissue>
    </source>
</reference>
<evidence type="ECO:0000256" key="1">
    <source>
        <dbReference type="SAM" id="MobiDB-lite"/>
    </source>
</evidence>
<dbReference type="STRING" id="888268.A0A1E5VLX2"/>
<feature type="region of interest" description="Disordered" evidence="1">
    <location>
        <begin position="207"/>
        <end position="243"/>
    </location>
</feature>
<evidence type="ECO:0000313" key="2">
    <source>
        <dbReference type="EMBL" id="OEL26077.1"/>
    </source>
</evidence>
<protein>
    <submittedName>
        <fullName evidence="2">Sodium/hydrogen exchanger 7</fullName>
    </submittedName>
</protein>
<dbReference type="OrthoDB" id="441412at2759"/>
<dbReference type="AlphaFoldDB" id="A0A1E5VLX2"/>
<feature type="region of interest" description="Disordered" evidence="1">
    <location>
        <begin position="264"/>
        <end position="309"/>
    </location>
</feature>
<gene>
    <name evidence="2" type="ORF">BAE44_0012907</name>
</gene>
<keyword evidence="3" id="KW-1185">Reference proteome</keyword>
<dbReference type="Proteomes" id="UP000095767">
    <property type="component" value="Unassembled WGS sequence"/>
</dbReference>
<feature type="compositionally biased region" description="Basic residues" evidence="1">
    <location>
        <begin position="269"/>
        <end position="278"/>
    </location>
</feature>
<name>A0A1E5VLX2_9POAL</name>
<evidence type="ECO:0000313" key="3">
    <source>
        <dbReference type="Proteomes" id="UP000095767"/>
    </source>
</evidence>
<feature type="compositionally biased region" description="Polar residues" evidence="1">
    <location>
        <begin position="296"/>
        <end position="309"/>
    </location>
</feature>
<comment type="caution">
    <text evidence="2">The sequence shown here is derived from an EMBL/GenBank/DDBJ whole genome shotgun (WGS) entry which is preliminary data.</text>
</comment>
<feature type="compositionally biased region" description="Basic and acidic residues" evidence="1">
    <location>
        <begin position="207"/>
        <end position="218"/>
    </location>
</feature>
<organism evidence="2 3">
    <name type="scientific">Dichanthelium oligosanthes</name>
    <dbReference type="NCBI Taxonomy" id="888268"/>
    <lineage>
        <taxon>Eukaryota</taxon>
        <taxon>Viridiplantae</taxon>
        <taxon>Streptophyta</taxon>
        <taxon>Embryophyta</taxon>
        <taxon>Tracheophyta</taxon>
        <taxon>Spermatophyta</taxon>
        <taxon>Magnoliopsida</taxon>
        <taxon>Liliopsida</taxon>
        <taxon>Poales</taxon>
        <taxon>Poaceae</taxon>
        <taxon>PACMAD clade</taxon>
        <taxon>Panicoideae</taxon>
        <taxon>Panicodae</taxon>
        <taxon>Paniceae</taxon>
        <taxon>Dichantheliinae</taxon>
        <taxon>Dichanthelium</taxon>
    </lineage>
</organism>
<feature type="compositionally biased region" description="Polar residues" evidence="1">
    <location>
        <begin position="280"/>
        <end position="289"/>
    </location>
</feature>
<proteinExistence type="predicted"/>
<dbReference type="EMBL" id="LWDX02035509">
    <property type="protein sequence ID" value="OEL26077.1"/>
    <property type="molecule type" value="Genomic_DNA"/>
</dbReference>
<sequence length="309" mass="34769">MLTHFTNCPIYHLFSSSLSGDSELARIIIDESNAEGEEARKFLEDVQVTFPQVCAYDSMVHCFFIEAEKIEELRQSDPSVEVFLWQESALVITRLLLPQIFEKMAMHEIRVLVAERSTMNIYIKGKDIELEQNCIGNLLEGSLETKNQNLIMSPGVLLPSNTDLSLIGLDYSAVNHIDCCYTAPSYQVEARARIIFFKIGRVSDQGHDLPRTKSKEHSGLLSWPENFRRSRGPHSGSLAEIRNQPSSFSARALQLSMYGSMVSLSSGQGHRRQCHHPVRATNQKPSSSYPELALRPSNTRPLLSVQSEV</sequence>